<dbReference type="PANTHER" id="PTHR42849">
    <property type="entry name" value="N-ACETYLNEURAMINATE LYASE"/>
    <property type="match status" value="1"/>
</dbReference>
<dbReference type="PRINTS" id="PR00146">
    <property type="entry name" value="DHPICSNTHASE"/>
</dbReference>
<reference evidence="6" key="2">
    <citation type="submission" date="2020-02" db="EMBL/GenBank/DDBJ databases">
        <authorList>
            <person name="Littmann E."/>
            <person name="Sorbara M."/>
        </authorList>
    </citation>
    <scope>NUCLEOTIDE SEQUENCE</scope>
    <source>
        <strain evidence="6">MSK.1.17</strain>
    </source>
</reference>
<dbReference type="Proteomes" id="UP000669239">
    <property type="component" value="Unassembled WGS sequence"/>
</dbReference>
<comment type="caution">
    <text evidence="5">The sequence shown here is derived from an EMBL/GenBank/DDBJ whole genome shotgun (WGS) entry which is preliminary data.</text>
</comment>
<sequence length="301" mass="34199">MGTVGKGVMPAVMTMWNADESYNEKETLRYVQWVLDKGAHSISCVGSTGDNISMSTREQKYIMESIIKSVDHKVPVYPGTGRYSTAQTIELSQYAQKCGAEGVLVIMPYYLQPHKRAVVNHFRKLREAIDIDIILYNNPRFCGYEMTPVEIKAMVDEGLINGIKAAHGDANRIHELKYHCGDKLTVMYGHDYAPMEGFFAKADGWLSGMPAIFPKFARTLFDICTIEKDIDKANEYWTRIQPFVDYFITYNTNDPHWHEVFKYVLKCQGFDAGLPRMPLGDLLPEEKKKVDALLADMGDIL</sequence>
<dbReference type="AlphaFoldDB" id="A0AAX1SDH2"/>
<evidence type="ECO:0000256" key="3">
    <source>
        <dbReference type="PIRSR" id="PIRSR001365-1"/>
    </source>
</evidence>
<dbReference type="PANTHER" id="PTHR42849:SF1">
    <property type="entry name" value="N-ACETYLNEURAMINATE LYASE"/>
    <property type="match status" value="1"/>
</dbReference>
<dbReference type="PIRSF" id="PIRSF001365">
    <property type="entry name" value="DHDPS"/>
    <property type="match status" value="1"/>
</dbReference>
<accession>A0AAX1SDH2</accession>
<dbReference type="Proteomes" id="UP001299608">
    <property type="component" value="Unassembled WGS sequence"/>
</dbReference>
<dbReference type="EMBL" id="JAKNGE010000045">
    <property type="protein sequence ID" value="MCG4748886.1"/>
    <property type="molecule type" value="Genomic_DNA"/>
</dbReference>
<dbReference type="Pfam" id="PF00701">
    <property type="entry name" value="DHDPS"/>
    <property type="match status" value="1"/>
</dbReference>
<keyword evidence="1 2" id="KW-0456">Lyase</keyword>
<evidence type="ECO:0000256" key="4">
    <source>
        <dbReference type="PIRSR" id="PIRSR001365-2"/>
    </source>
</evidence>
<keyword evidence="7" id="KW-1185">Reference proteome</keyword>
<dbReference type="InterPro" id="IPR013785">
    <property type="entry name" value="Aldolase_TIM"/>
</dbReference>
<dbReference type="SUPFAM" id="SSF51569">
    <property type="entry name" value="Aldolase"/>
    <property type="match status" value="1"/>
</dbReference>
<dbReference type="SMART" id="SM01130">
    <property type="entry name" value="DHDPS"/>
    <property type="match status" value="1"/>
</dbReference>
<feature type="active site" description="Proton donor/acceptor" evidence="3">
    <location>
        <position position="136"/>
    </location>
</feature>
<dbReference type="Gene3D" id="3.20.20.70">
    <property type="entry name" value="Aldolase class I"/>
    <property type="match status" value="1"/>
</dbReference>
<dbReference type="CDD" id="cd00408">
    <property type="entry name" value="DHDPS-like"/>
    <property type="match status" value="1"/>
</dbReference>
<evidence type="ECO:0000313" key="5">
    <source>
        <dbReference type="EMBL" id="MCG4748886.1"/>
    </source>
</evidence>
<name>A0AAX1SDH2_9FIRM</name>
<comment type="similarity">
    <text evidence="2">Belongs to the DapA family.</text>
</comment>
<dbReference type="InterPro" id="IPR002220">
    <property type="entry name" value="DapA-like"/>
</dbReference>
<dbReference type="EMBL" id="JAAITT010000048">
    <property type="protein sequence ID" value="NSJ51792.1"/>
    <property type="molecule type" value="Genomic_DNA"/>
</dbReference>
<evidence type="ECO:0000313" key="7">
    <source>
        <dbReference type="Proteomes" id="UP000669239"/>
    </source>
</evidence>
<dbReference type="RefSeq" id="WP_117563053.1">
    <property type="nucleotide sequence ID" value="NZ_CAXTHN010000009.1"/>
</dbReference>
<organism evidence="5 8">
    <name type="scientific">Enterocloster aldenensis</name>
    <dbReference type="NCBI Taxonomy" id="358742"/>
    <lineage>
        <taxon>Bacteria</taxon>
        <taxon>Bacillati</taxon>
        <taxon>Bacillota</taxon>
        <taxon>Clostridia</taxon>
        <taxon>Lachnospirales</taxon>
        <taxon>Lachnospiraceae</taxon>
        <taxon>Enterocloster</taxon>
    </lineage>
</organism>
<dbReference type="GO" id="GO:0008747">
    <property type="term" value="F:N-acetylneuraminate lyase activity"/>
    <property type="evidence" value="ECO:0007669"/>
    <property type="project" value="TreeGrafter"/>
</dbReference>
<evidence type="ECO:0000256" key="2">
    <source>
        <dbReference type="PIRNR" id="PIRNR001365"/>
    </source>
</evidence>
<evidence type="ECO:0000256" key="1">
    <source>
        <dbReference type="ARBA" id="ARBA00023239"/>
    </source>
</evidence>
<feature type="binding site" evidence="4">
    <location>
        <position position="48"/>
    </location>
    <ligand>
        <name>pyruvate</name>
        <dbReference type="ChEBI" id="CHEBI:15361"/>
    </ligand>
</feature>
<reference evidence="5" key="3">
    <citation type="submission" date="2022-01" db="EMBL/GenBank/DDBJ databases">
        <title>Collection of gut derived symbiotic bacterial strains cultured from healthy donors.</title>
        <authorList>
            <person name="Lin H."/>
            <person name="Kohout C."/>
            <person name="Waligurski E."/>
            <person name="Pamer E.G."/>
        </authorList>
    </citation>
    <scope>NUCLEOTIDE SEQUENCE</scope>
    <source>
        <strain evidence="5">DFI.6.55</strain>
    </source>
</reference>
<dbReference type="GO" id="GO:0005829">
    <property type="term" value="C:cytosol"/>
    <property type="evidence" value="ECO:0007669"/>
    <property type="project" value="TreeGrafter"/>
</dbReference>
<gene>
    <name evidence="6" type="ORF">G5B36_24255</name>
    <name evidence="5" type="ORF">L0N08_26065</name>
</gene>
<protein>
    <submittedName>
        <fullName evidence="5">Dihydrodipicolinate synthase family protein</fullName>
    </submittedName>
</protein>
<evidence type="ECO:0000313" key="8">
    <source>
        <dbReference type="Proteomes" id="UP001299608"/>
    </source>
</evidence>
<proteinExistence type="inferred from homology"/>
<reference evidence="6 7" key="1">
    <citation type="journal article" date="2020" name="Cell Host Microbe">
        <title>Functional and Genomic Variation between Human-Derived Isolates of Lachnospiraceae Reveals Inter- and Intra-Species Diversity.</title>
        <authorList>
            <person name="Sorbara M.T."/>
            <person name="Littmann E.R."/>
            <person name="Fontana E."/>
            <person name="Moody T.U."/>
            <person name="Kohout C.E."/>
            <person name="Gjonbalaj M."/>
            <person name="Eaton V."/>
            <person name="Seok R."/>
            <person name="Leiner I.M."/>
            <person name="Pamer E.G."/>
        </authorList>
    </citation>
    <scope>NUCLEOTIDE SEQUENCE [LARGE SCALE GENOMIC DNA]</scope>
    <source>
        <strain evidence="6 7">MSK.1.17</strain>
    </source>
</reference>
<dbReference type="GO" id="GO:0019262">
    <property type="term" value="P:N-acetylneuraminate catabolic process"/>
    <property type="evidence" value="ECO:0007669"/>
    <property type="project" value="TreeGrafter"/>
</dbReference>
<feature type="active site" description="Schiff-base intermediate with substrate" evidence="3">
    <location>
        <position position="164"/>
    </location>
</feature>
<evidence type="ECO:0000313" key="6">
    <source>
        <dbReference type="EMBL" id="NSJ51792.1"/>
    </source>
</evidence>